<dbReference type="AlphaFoldDB" id="A0A9P5PB15"/>
<dbReference type="Pfam" id="PF24764">
    <property type="entry name" value="rva_4"/>
    <property type="match status" value="1"/>
</dbReference>
<comment type="caution">
    <text evidence="3">The sequence shown here is derived from an EMBL/GenBank/DDBJ whole genome shotgun (WGS) entry which is preliminary data.</text>
</comment>
<sequence length="283" mass="32388">MHHLFGDREYSHLVFQKPHFITILCSSTHNTCIEQLWVEVGSQFAHRWRAFFYRLEDIHCLSRSNPHHLWVLHHLFLKLINSDCKSFADVWNMHPLSGLEGKDESPHVSCLISGMINHGVYTDDCDGLDLQTIEESYGTLGEPVQHPDNHTGAGFLVDEDVPMPSDQSDSDSESDNLTDTYDNEFLPKAVHTPRHTCPLTAEEVQVFEGALQAASKANILPHGYGIRPEEWRETYYPIDETICTERKGGKKLVIQLPEFVWQPRAHLWTLGLSIMDCIIENRT</sequence>
<feature type="domain" description="Integrase core" evidence="2">
    <location>
        <begin position="23"/>
        <end position="99"/>
    </location>
</feature>
<dbReference type="InterPro" id="IPR058913">
    <property type="entry name" value="Integrase_dom_put"/>
</dbReference>
<name>A0A9P5PB15_9AGAR</name>
<evidence type="ECO:0000313" key="3">
    <source>
        <dbReference type="EMBL" id="KAF9060178.1"/>
    </source>
</evidence>
<dbReference type="OrthoDB" id="3013454at2759"/>
<protein>
    <recommendedName>
        <fullName evidence="2">Integrase core domain-containing protein</fullName>
    </recommendedName>
</protein>
<accession>A0A9P5PB15</accession>
<proteinExistence type="predicted"/>
<evidence type="ECO:0000313" key="4">
    <source>
        <dbReference type="Proteomes" id="UP000772434"/>
    </source>
</evidence>
<evidence type="ECO:0000259" key="2">
    <source>
        <dbReference type="Pfam" id="PF24764"/>
    </source>
</evidence>
<organism evidence="3 4">
    <name type="scientific">Rhodocollybia butyracea</name>
    <dbReference type="NCBI Taxonomy" id="206335"/>
    <lineage>
        <taxon>Eukaryota</taxon>
        <taxon>Fungi</taxon>
        <taxon>Dikarya</taxon>
        <taxon>Basidiomycota</taxon>
        <taxon>Agaricomycotina</taxon>
        <taxon>Agaricomycetes</taxon>
        <taxon>Agaricomycetidae</taxon>
        <taxon>Agaricales</taxon>
        <taxon>Marasmiineae</taxon>
        <taxon>Omphalotaceae</taxon>
        <taxon>Rhodocollybia</taxon>
    </lineage>
</organism>
<gene>
    <name evidence="3" type="ORF">BDP27DRAFT_1237254</name>
</gene>
<feature type="region of interest" description="Disordered" evidence="1">
    <location>
        <begin position="141"/>
        <end position="178"/>
    </location>
</feature>
<dbReference type="Proteomes" id="UP000772434">
    <property type="component" value="Unassembled WGS sequence"/>
</dbReference>
<evidence type="ECO:0000256" key="1">
    <source>
        <dbReference type="SAM" id="MobiDB-lite"/>
    </source>
</evidence>
<reference evidence="3" key="1">
    <citation type="submission" date="2020-11" db="EMBL/GenBank/DDBJ databases">
        <authorList>
            <consortium name="DOE Joint Genome Institute"/>
            <person name="Ahrendt S."/>
            <person name="Riley R."/>
            <person name="Andreopoulos W."/>
            <person name="Labutti K."/>
            <person name="Pangilinan J."/>
            <person name="Ruiz-Duenas F.J."/>
            <person name="Barrasa J.M."/>
            <person name="Sanchez-Garcia M."/>
            <person name="Camarero S."/>
            <person name="Miyauchi S."/>
            <person name="Serrano A."/>
            <person name="Linde D."/>
            <person name="Babiker R."/>
            <person name="Drula E."/>
            <person name="Ayuso-Fernandez I."/>
            <person name="Pacheco R."/>
            <person name="Padilla G."/>
            <person name="Ferreira P."/>
            <person name="Barriuso J."/>
            <person name="Kellner H."/>
            <person name="Castanera R."/>
            <person name="Alfaro M."/>
            <person name="Ramirez L."/>
            <person name="Pisabarro A.G."/>
            <person name="Kuo A."/>
            <person name="Tritt A."/>
            <person name="Lipzen A."/>
            <person name="He G."/>
            <person name="Yan M."/>
            <person name="Ng V."/>
            <person name="Cullen D."/>
            <person name="Martin F."/>
            <person name="Rosso M.-N."/>
            <person name="Henrissat B."/>
            <person name="Hibbett D."/>
            <person name="Martinez A.T."/>
            <person name="Grigoriev I.V."/>
        </authorList>
    </citation>
    <scope>NUCLEOTIDE SEQUENCE</scope>
    <source>
        <strain evidence="3">AH 40177</strain>
    </source>
</reference>
<keyword evidence="4" id="KW-1185">Reference proteome</keyword>
<dbReference type="EMBL" id="JADNRY010000256">
    <property type="protein sequence ID" value="KAF9060178.1"/>
    <property type="molecule type" value="Genomic_DNA"/>
</dbReference>